<protein>
    <submittedName>
        <fullName evidence="6">AraC family transcriptional regulator</fullName>
    </submittedName>
</protein>
<keyword evidence="2" id="KW-0238">DNA-binding</keyword>
<keyword evidence="3" id="KW-0804">Transcription</keyword>
<dbReference type="InterPro" id="IPR011990">
    <property type="entry name" value="TPR-like_helical_dom_sf"/>
</dbReference>
<dbReference type="PANTHER" id="PTHR43280:SF29">
    <property type="entry name" value="ARAC-FAMILY TRANSCRIPTIONAL REGULATOR"/>
    <property type="match status" value="1"/>
</dbReference>
<accession>A0A967AGF1</accession>
<evidence type="ECO:0000256" key="3">
    <source>
        <dbReference type="ARBA" id="ARBA00023163"/>
    </source>
</evidence>
<dbReference type="GO" id="GO:0003700">
    <property type="term" value="F:DNA-binding transcription factor activity"/>
    <property type="evidence" value="ECO:0007669"/>
    <property type="project" value="InterPro"/>
</dbReference>
<keyword evidence="1" id="KW-0805">Transcription regulation</keyword>
<dbReference type="Gene3D" id="1.10.10.60">
    <property type="entry name" value="Homeodomain-like"/>
    <property type="match status" value="2"/>
</dbReference>
<evidence type="ECO:0000256" key="2">
    <source>
        <dbReference type="ARBA" id="ARBA00023125"/>
    </source>
</evidence>
<dbReference type="PRINTS" id="PR00032">
    <property type="entry name" value="HTHARAC"/>
</dbReference>
<reference evidence="6" key="1">
    <citation type="submission" date="2020-03" db="EMBL/GenBank/DDBJ databases">
        <title>Psychroflexus Maritimus sp. nov., isolate from marine sediment.</title>
        <authorList>
            <person name="Zhong Y.-L."/>
        </authorList>
    </citation>
    <scope>NUCLEOTIDE SEQUENCE</scope>
    <source>
        <strain evidence="6">C1</strain>
    </source>
</reference>
<feature type="domain" description="HTH araC/xylS-type" evidence="5">
    <location>
        <begin position="379"/>
        <end position="488"/>
    </location>
</feature>
<dbReference type="InterPro" id="IPR019734">
    <property type="entry name" value="TPR_rpt"/>
</dbReference>
<sequence length="498" mass="57444">MFSPLSLSAQDLSLFYTEYQDLIVKEKYALANSKLDSLLQSPIPVEGKKLDLLLKKASLYGLLKVQDSALYYLDKTIAQAKSTNNTDVLNRANTNLGMLLNQIGRPEEALSHYKKHYQFVQNLPPTQPNLVRRIIANYNMGLTFFRLNEIDSARTYLDDGLRLATSEKNYTGIAKINGLLSEINYSAGQDWKANLSLAYQAAKQSNDSIGLLKAHLTSAEFNEASGNINQVIKELDQAEILIKRTPENISLWLKFHQLKYKAFKRINNYQQSLAELELYLKRKEKLDSLNQANAINVFNERIKIYEKDLKNSKLLVQQKEKINHLTLLSALLGAFVFISLGFLFLKSKLTRFRRKLFKINRLNENTVNLSKDKISSESKILFEEIQQQMKDKQLYLDHNINLNYLAQLVNSNSNYVSEAINLFTGNNFSTFINKNRIRFTKEKIVELQDQEYLNFNDIAAMSGFNSTSHFYRVFKQITGLTPRQYLKFIQESNQNRES</sequence>
<dbReference type="AlphaFoldDB" id="A0A967AGF1"/>
<evidence type="ECO:0000259" key="5">
    <source>
        <dbReference type="PROSITE" id="PS01124"/>
    </source>
</evidence>
<evidence type="ECO:0000313" key="6">
    <source>
        <dbReference type="EMBL" id="NGZ90778.1"/>
    </source>
</evidence>
<dbReference type="InterPro" id="IPR009057">
    <property type="entry name" value="Homeodomain-like_sf"/>
</dbReference>
<name>A0A967AGF1_9FLAO</name>
<dbReference type="PROSITE" id="PS01124">
    <property type="entry name" value="HTH_ARAC_FAMILY_2"/>
    <property type="match status" value="1"/>
</dbReference>
<evidence type="ECO:0000256" key="4">
    <source>
        <dbReference type="SAM" id="Phobius"/>
    </source>
</evidence>
<dbReference type="SUPFAM" id="SSF48452">
    <property type="entry name" value="TPR-like"/>
    <property type="match status" value="1"/>
</dbReference>
<evidence type="ECO:0000313" key="7">
    <source>
        <dbReference type="Proteomes" id="UP000643701"/>
    </source>
</evidence>
<keyword evidence="7" id="KW-1185">Reference proteome</keyword>
<feature type="transmembrane region" description="Helical" evidence="4">
    <location>
        <begin position="325"/>
        <end position="345"/>
    </location>
</feature>
<dbReference type="InterPro" id="IPR018060">
    <property type="entry name" value="HTH_AraC"/>
</dbReference>
<comment type="caution">
    <text evidence="6">The sequence shown here is derived from an EMBL/GenBank/DDBJ whole genome shotgun (WGS) entry which is preliminary data.</text>
</comment>
<keyword evidence="4" id="KW-0472">Membrane</keyword>
<dbReference type="InterPro" id="IPR020449">
    <property type="entry name" value="Tscrpt_reg_AraC-type_HTH"/>
</dbReference>
<dbReference type="Pfam" id="PF12833">
    <property type="entry name" value="HTH_18"/>
    <property type="match status" value="1"/>
</dbReference>
<keyword evidence="4" id="KW-1133">Transmembrane helix</keyword>
<evidence type="ECO:0000256" key="1">
    <source>
        <dbReference type="ARBA" id="ARBA00023015"/>
    </source>
</evidence>
<dbReference type="GO" id="GO:0043565">
    <property type="term" value="F:sequence-specific DNA binding"/>
    <property type="evidence" value="ECO:0007669"/>
    <property type="project" value="InterPro"/>
</dbReference>
<organism evidence="6 7">
    <name type="scientific">Psychroflexus maritimus</name>
    <dbReference type="NCBI Taxonomy" id="2714865"/>
    <lineage>
        <taxon>Bacteria</taxon>
        <taxon>Pseudomonadati</taxon>
        <taxon>Bacteroidota</taxon>
        <taxon>Flavobacteriia</taxon>
        <taxon>Flavobacteriales</taxon>
        <taxon>Flavobacteriaceae</taxon>
        <taxon>Psychroflexus</taxon>
    </lineage>
</organism>
<keyword evidence="4" id="KW-0812">Transmembrane</keyword>
<dbReference type="EMBL" id="JAANAS010000105">
    <property type="protein sequence ID" value="NGZ90778.1"/>
    <property type="molecule type" value="Genomic_DNA"/>
</dbReference>
<dbReference type="SUPFAM" id="SSF46689">
    <property type="entry name" value="Homeodomain-like"/>
    <property type="match status" value="1"/>
</dbReference>
<dbReference type="Gene3D" id="1.25.40.10">
    <property type="entry name" value="Tetratricopeptide repeat domain"/>
    <property type="match status" value="1"/>
</dbReference>
<dbReference type="Proteomes" id="UP000643701">
    <property type="component" value="Unassembled WGS sequence"/>
</dbReference>
<dbReference type="PANTHER" id="PTHR43280">
    <property type="entry name" value="ARAC-FAMILY TRANSCRIPTIONAL REGULATOR"/>
    <property type="match status" value="1"/>
</dbReference>
<dbReference type="SMART" id="SM00028">
    <property type="entry name" value="TPR"/>
    <property type="match status" value="3"/>
</dbReference>
<dbReference type="RefSeq" id="WP_223177624.1">
    <property type="nucleotide sequence ID" value="NZ_JAANAS010000105.1"/>
</dbReference>
<dbReference type="SMART" id="SM00342">
    <property type="entry name" value="HTH_ARAC"/>
    <property type="match status" value="1"/>
</dbReference>
<gene>
    <name evidence="6" type="ORF">G7034_11015</name>
</gene>
<proteinExistence type="predicted"/>